<dbReference type="SUPFAM" id="SSF52025">
    <property type="entry name" value="PA domain"/>
    <property type="match status" value="1"/>
</dbReference>
<feature type="region of interest" description="Disordered" evidence="11">
    <location>
        <begin position="1078"/>
        <end position="1099"/>
    </location>
</feature>
<evidence type="ECO:0000256" key="10">
    <source>
        <dbReference type="ARBA" id="ARBA00023145"/>
    </source>
</evidence>
<dbReference type="GO" id="GO:0004222">
    <property type="term" value="F:metalloendopeptidase activity"/>
    <property type="evidence" value="ECO:0007669"/>
    <property type="project" value="InterPro"/>
</dbReference>
<dbReference type="PANTHER" id="PTHR33478:SF1">
    <property type="entry name" value="EXTRACELLULAR METALLOPROTEINASE MEP"/>
    <property type="match status" value="1"/>
</dbReference>
<gene>
    <name evidence="15" type="ORF">ED208_15305</name>
</gene>
<feature type="chain" id="PRO_5018220829" description="PA domain-containing protein" evidence="13">
    <location>
        <begin position="26"/>
        <end position="1128"/>
    </location>
</feature>
<evidence type="ECO:0000256" key="2">
    <source>
        <dbReference type="ARBA" id="ARBA00004613"/>
    </source>
</evidence>
<feature type="domain" description="PA" evidence="14">
    <location>
        <begin position="734"/>
        <end position="829"/>
    </location>
</feature>
<evidence type="ECO:0000259" key="14">
    <source>
        <dbReference type="Pfam" id="PF02225"/>
    </source>
</evidence>
<evidence type="ECO:0000256" key="11">
    <source>
        <dbReference type="SAM" id="MobiDB-lite"/>
    </source>
</evidence>
<comment type="similarity">
    <text evidence="3">Belongs to the peptidase M36 family.</text>
</comment>
<dbReference type="EMBL" id="RJVO01000008">
    <property type="protein sequence ID" value="ROH86798.1"/>
    <property type="molecule type" value="Genomic_DNA"/>
</dbReference>
<evidence type="ECO:0000256" key="12">
    <source>
        <dbReference type="SAM" id="Phobius"/>
    </source>
</evidence>
<evidence type="ECO:0000313" key="15">
    <source>
        <dbReference type="EMBL" id="ROH86798.1"/>
    </source>
</evidence>
<keyword evidence="8" id="KW-0862">Zinc</keyword>
<dbReference type="Pfam" id="PF02225">
    <property type="entry name" value="PA"/>
    <property type="match status" value="1"/>
</dbReference>
<dbReference type="InterPro" id="IPR001842">
    <property type="entry name" value="Peptidase_M36"/>
</dbReference>
<evidence type="ECO:0000256" key="1">
    <source>
        <dbReference type="ARBA" id="ARBA00001947"/>
    </source>
</evidence>
<dbReference type="InParanoid" id="A0A3N0V2V6"/>
<evidence type="ECO:0000256" key="5">
    <source>
        <dbReference type="ARBA" id="ARBA00022670"/>
    </source>
</evidence>
<feature type="region of interest" description="Disordered" evidence="11">
    <location>
        <begin position="632"/>
        <end position="662"/>
    </location>
</feature>
<sequence length="1128" mass="118661">MHFRLLLQHTALSLALAGGLGTALASEPASQDVTVSGTPGETIVVEWTGTALPGVSGAGSAGSLAGLSGACLPAGPDDSHDIKLAIPDGLYDHNHLTADFQITWTPGEPVPGGLVSDPDLALSVYSGTTELGSSDGGDPQETVGLNDPASGTLTAVVCPFTASAPTDYHATLTIKVLKAAECLPPPSKALANSTVPSAGAVGGFDAADQYRLPNFDQFLHEASSRRSAPPASGLGGRHQSPIFDLDLGLPSFLWARKDAPVAAVGALAPRELLVARARAHLRSEAKLLKLSAAMIDEAEAYDARYNGDGPAVVRFRQRLNGTEVYHRGLNVLLDRQGQPIATSGYFATDYDAAASQSLRYQRSAAQAIAAAWASFGGQLPVGQLLRTGSKAGFDLYTTPSLGSRFVFERAPRAKPVYYPRAGRLEPAYEVELFARHRAAGGGLLAYSLVVSGLDSTVLHRDNLSANASAYSYRVFADPEGIHQPYDEPTGNDLIPFPFSDPNAAVNAVSATANLITLVSGPIANGDPWLPDGATQTTGNHSDACIDQYDLQGVPIAVPPPVNSCVEGLEPRAPTTGANSFDYPIAAFDDPSTDNAKNAAVVSMFYTVNWLHDWWYDHGFDEVAGNAQTSNYGRGGVEGDPLLAQGQDGSGRNNANMATPSDGSSPVMQQYLFNGLIKGTVEVTSDPSIGKIAFNAVEYGPQTYDYSGVAVVGNDQFAPTNDGCTGLATPAGPALPVVGSPTVAVPVPQPDPNLLGKIAVIVRGGGCPGSYKVRWAVESGASAVLLVHNGDGPPPYLSNGDLPIDAPVQPTNYLYQVPIAVIKRDDGQRIMDAIAAGQEVSVHMVREPTIDLDGTLDNLIIAHEYFHYVHHRLTDSSNNQSKSMSEGWGDINAFMLATRENDRTVAGNDQYQGAYPGATYVTQSYFYGIRRAPYSTDFAKNAFTFKHIANGEATPDGGDGSINSEVHNSGEIWANMMWECYVGLLNDPRHSFAEAQKRMQDYIIAGFKMTPADATYTEARDAILSVVLANDFQDYQECSKGFAKRGAGLNAVSPARASTDHVGVIEDYSEFVCKVDNPGGGSSSGGTSGGGSGGSSGGSQSGRFGGGALNLLLLLPLLLTGLFRRRRLA</sequence>
<dbReference type="Proteomes" id="UP000282106">
    <property type="component" value="Unassembled WGS sequence"/>
</dbReference>
<feature type="signal peptide" evidence="13">
    <location>
        <begin position="1"/>
        <end position="25"/>
    </location>
</feature>
<keyword evidence="16" id="KW-1185">Reference proteome</keyword>
<keyword evidence="7" id="KW-0378">Hydrolase</keyword>
<dbReference type="InterPro" id="IPR027268">
    <property type="entry name" value="Peptidase_M4/M1_CTD_sf"/>
</dbReference>
<evidence type="ECO:0000256" key="3">
    <source>
        <dbReference type="ARBA" id="ARBA00006006"/>
    </source>
</evidence>
<dbReference type="PANTHER" id="PTHR33478">
    <property type="entry name" value="EXTRACELLULAR METALLOPROTEINASE MEP"/>
    <property type="match status" value="1"/>
</dbReference>
<protein>
    <recommendedName>
        <fullName evidence="14">PA domain-containing protein</fullName>
    </recommendedName>
</protein>
<keyword evidence="12" id="KW-0812">Transmembrane</keyword>
<accession>A0A3N0V2V6</accession>
<dbReference type="AlphaFoldDB" id="A0A3N0V2V6"/>
<feature type="transmembrane region" description="Helical" evidence="12">
    <location>
        <begin position="1103"/>
        <end position="1122"/>
    </location>
</feature>
<keyword evidence="5" id="KW-0645">Protease</keyword>
<evidence type="ECO:0000256" key="4">
    <source>
        <dbReference type="ARBA" id="ARBA00022525"/>
    </source>
</evidence>
<keyword evidence="12" id="KW-0472">Membrane</keyword>
<evidence type="ECO:0000256" key="6">
    <source>
        <dbReference type="ARBA" id="ARBA00022723"/>
    </source>
</evidence>
<dbReference type="CDD" id="cd00538">
    <property type="entry name" value="PA"/>
    <property type="match status" value="1"/>
</dbReference>
<keyword evidence="12" id="KW-1133">Transmembrane helix</keyword>
<evidence type="ECO:0000256" key="7">
    <source>
        <dbReference type="ARBA" id="ARBA00022801"/>
    </source>
</evidence>
<comment type="subcellular location">
    <subcellularLocation>
        <location evidence="2">Secreted</location>
    </subcellularLocation>
</comment>
<evidence type="ECO:0000313" key="16">
    <source>
        <dbReference type="Proteomes" id="UP000282106"/>
    </source>
</evidence>
<name>A0A3N0V2V6_9GAMM</name>
<dbReference type="Gene3D" id="3.50.30.30">
    <property type="match status" value="1"/>
</dbReference>
<dbReference type="SUPFAM" id="SSF55486">
    <property type="entry name" value="Metalloproteases ('zincins'), catalytic domain"/>
    <property type="match status" value="1"/>
</dbReference>
<evidence type="ECO:0000256" key="13">
    <source>
        <dbReference type="SAM" id="SignalP"/>
    </source>
</evidence>
<organism evidence="15 16">
    <name type="scientific">Stagnimonas aquatica</name>
    <dbReference type="NCBI Taxonomy" id="2689987"/>
    <lineage>
        <taxon>Bacteria</taxon>
        <taxon>Pseudomonadati</taxon>
        <taxon>Pseudomonadota</taxon>
        <taxon>Gammaproteobacteria</taxon>
        <taxon>Nevskiales</taxon>
        <taxon>Nevskiaceae</taxon>
        <taxon>Stagnimonas</taxon>
    </lineage>
</organism>
<dbReference type="GO" id="GO:0005615">
    <property type="term" value="C:extracellular space"/>
    <property type="evidence" value="ECO:0007669"/>
    <property type="project" value="InterPro"/>
</dbReference>
<reference evidence="15 16" key="1">
    <citation type="submission" date="2018-10" db="EMBL/GenBank/DDBJ databases">
        <authorList>
            <person name="Chen W.-M."/>
        </authorList>
    </citation>
    <scope>NUCLEOTIDE SEQUENCE [LARGE SCALE GENOMIC DNA]</scope>
    <source>
        <strain evidence="15 16">THS-13</strain>
    </source>
</reference>
<dbReference type="InterPro" id="IPR003137">
    <property type="entry name" value="PA_domain"/>
</dbReference>
<keyword evidence="4" id="KW-0964">Secreted</keyword>
<dbReference type="InterPro" id="IPR050371">
    <property type="entry name" value="Fungal_virulence_M36"/>
</dbReference>
<dbReference type="GO" id="GO:0006508">
    <property type="term" value="P:proteolysis"/>
    <property type="evidence" value="ECO:0007669"/>
    <property type="project" value="UniProtKB-KW"/>
</dbReference>
<dbReference type="InterPro" id="IPR046450">
    <property type="entry name" value="PA_dom_sf"/>
</dbReference>
<keyword evidence="6" id="KW-0479">Metal-binding</keyword>
<comment type="caution">
    <text evidence="15">The sequence shown here is derived from an EMBL/GenBank/DDBJ whole genome shotgun (WGS) entry which is preliminary data.</text>
</comment>
<keyword evidence="13" id="KW-0732">Signal</keyword>
<feature type="compositionally biased region" description="Polar residues" evidence="11">
    <location>
        <begin position="649"/>
        <end position="662"/>
    </location>
</feature>
<evidence type="ECO:0000256" key="8">
    <source>
        <dbReference type="ARBA" id="ARBA00022833"/>
    </source>
</evidence>
<dbReference type="Gene3D" id="1.10.390.10">
    <property type="entry name" value="Neutral Protease Domain 2"/>
    <property type="match status" value="1"/>
</dbReference>
<dbReference type="GO" id="GO:0008270">
    <property type="term" value="F:zinc ion binding"/>
    <property type="evidence" value="ECO:0007669"/>
    <property type="project" value="InterPro"/>
</dbReference>
<comment type="cofactor">
    <cofactor evidence="1">
        <name>Zn(2+)</name>
        <dbReference type="ChEBI" id="CHEBI:29105"/>
    </cofactor>
</comment>
<dbReference type="Gene3D" id="3.10.170.10">
    <property type="match status" value="1"/>
</dbReference>
<keyword evidence="10" id="KW-0865">Zymogen</keyword>
<evidence type="ECO:0000256" key="9">
    <source>
        <dbReference type="ARBA" id="ARBA00023049"/>
    </source>
</evidence>
<proteinExistence type="inferred from homology"/>
<keyword evidence="9" id="KW-0482">Metalloprotease</keyword>
<dbReference type="Pfam" id="PF02128">
    <property type="entry name" value="Peptidase_M36"/>
    <property type="match status" value="1"/>
</dbReference>